<reference evidence="3" key="1">
    <citation type="submission" date="2020-11" db="EMBL/GenBank/DDBJ databases">
        <authorList>
            <person name="Tran Van P."/>
        </authorList>
    </citation>
    <scope>NUCLEOTIDE SEQUENCE</scope>
</reference>
<feature type="region of interest" description="Disordered" evidence="1">
    <location>
        <begin position="60"/>
        <end position="79"/>
    </location>
</feature>
<feature type="chain" id="PRO_5036402750" evidence="2">
    <location>
        <begin position="43"/>
        <end position="162"/>
    </location>
</feature>
<feature type="compositionally biased region" description="Polar residues" evidence="1">
    <location>
        <begin position="61"/>
        <end position="73"/>
    </location>
</feature>
<sequence>MSFINVQVFICMGHPSVVQCASMTFHPRLLFVLMVLWASAEARDETGHWWRKIDLDPGAQKPSNTDVKATSGQGIPEPGVIFRDGKGSERIRCVCEDGLGTRDRESDSEWREAFEEFLRLRREILRNLPLCDSQSQSRDIPPSPIVPTSRIIRRGKYYEFLN</sequence>
<dbReference type="EMBL" id="CAJPEV010000119">
    <property type="protein sequence ID" value="CAG0880892.1"/>
    <property type="molecule type" value="Genomic_DNA"/>
</dbReference>
<keyword evidence="4" id="KW-1185">Reference proteome</keyword>
<dbReference type="AlphaFoldDB" id="A0A7R9A3A1"/>
<protein>
    <submittedName>
        <fullName evidence="3">Uncharacterized protein</fullName>
    </submittedName>
</protein>
<organism evidence="3">
    <name type="scientific">Darwinula stevensoni</name>
    <dbReference type="NCBI Taxonomy" id="69355"/>
    <lineage>
        <taxon>Eukaryota</taxon>
        <taxon>Metazoa</taxon>
        <taxon>Ecdysozoa</taxon>
        <taxon>Arthropoda</taxon>
        <taxon>Crustacea</taxon>
        <taxon>Oligostraca</taxon>
        <taxon>Ostracoda</taxon>
        <taxon>Podocopa</taxon>
        <taxon>Podocopida</taxon>
        <taxon>Darwinulocopina</taxon>
        <taxon>Darwinuloidea</taxon>
        <taxon>Darwinulidae</taxon>
        <taxon>Darwinula</taxon>
    </lineage>
</organism>
<gene>
    <name evidence="3" type="ORF">DSTB1V02_LOCUS1299</name>
</gene>
<dbReference type="Proteomes" id="UP000677054">
    <property type="component" value="Unassembled WGS sequence"/>
</dbReference>
<keyword evidence="2" id="KW-0732">Signal</keyword>
<evidence type="ECO:0000313" key="4">
    <source>
        <dbReference type="Proteomes" id="UP000677054"/>
    </source>
</evidence>
<proteinExistence type="predicted"/>
<accession>A0A7R9A3A1</accession>
<feature type="signal peptide" evidence="2">
    <location>
        <begin position="1"/>
        <end position="42"/>
    </location>
</feature>
<name>A0A7R9A3A1_9CRUS</name>
<dbReference type="EMBL" id="LR899636">
    <property type="protein sequence ID" value="CAD7241299.1"/>
    <property type="molecule type" value="Genomic_DNA"/>
</dbReference>
<evidence type="ECO:0000313" key="3">
    <source>
        <dbReference type="EMBL" id="CAD7241299.1"/>
    </source>
</evidence>
<evidence type="ECO:0000256" key="2">
    <source>
        <dbReference type="SAM" id="SignalP"/>
    </source>
</evidence>
<evidence type="ECO:0000256" key="1">
    <source>
        <dbReference type="SAM" id="MobiDB-lite"/>
    </source>
</evidence>